<dbReference type="Proteomes" id="UP001176940">
    <property type="component" value="Unassembled WGS sequence"/>
</dbReference>
<sequence>MELLLFLPHQRVPSLPLKSVHPPRFKTPEKRVCTSMEDFFGTGSIKRSNKKLVETKKGEPHKSTDDSTLDDEAIARQLQLAEDEELERQLHEDEEFAKTLAIIDDVPTDKANRNRENEPTTSPASKKSPAKSEKPAGTKELQ</sequence>
<feature type="compositionally biased region" description="Basic and acidic residues" evidence="1">
    <location>
        <begin position="130"/>
        <end position="142"/>
    </location>
</feature>
<keyword evidence="3" id="KW-1185">Reference proteome</keyword>
<evidence type="ECO:0000313" key="2">
    <source>
        <dbReference type="EMBL" id="CAJ0963741.1"/>
    </source>
</evidence>
<evidence type="ECO:0000256" key="1">
    <source>
        <dbReference type="SAM" id="MobiDB-lite"/>
    </source>
</evidence>
<proteinExistence type="predicted"/>
<dbReference type="EMBL" id="CAUEEQ010058208">
    <property type="protein sequence ID" value="CAJ0963741.1"/>
    <property type="molecule type" value="Genomic_DNA"/>
</dbReference>
<evidence type="ECO:0000313" key="3">
    <source>
        <dbReference type="Proteomes" id="UP001176940"/>
    </source>
</evidence>
<feature type="compositionally biased region" description="Basic and acidic residues" evidence="1">
    <location>
        <begin position="51"/>
        <end position="65"/>
    </location>
</feature>
<accession>A0ABN9MB48</accession>
<comment type="caution">
    <text evidence="2">The sequence shown here is derived from an EMBL/GenBank/DDBJ whole genome shotgun (WGS) entry which is preliminary data.</text>
</comment>
<organism evidence="2 3">
    <name type="scientific">Ranitomeya imitator</name>
    <name type="common">mimic poison frog</name>
    <dbReference type="NCBI Taxonomy" id="111125"/>
    <lineage>
        <taxon>Eukaryota</taxon>
        <taxon>Metazoa</taxon>
        <taxon>Chordata</taxon>
        <taxon>Craniata</taxon>
        <taxon>Vertebrata</taxon>
        <taxon>Euteleostomi</taxon>
        <taxon>Amphibia</taxon>
        <taxon>Batrachia</taxon>
        <taxon>Anura</taxon>
        <taxon>Neobatrachia</taxon>
        <taxon>Hyloidea</taxon>
        <taxon>Dendrobatidae</taxon>
        <taxon>Dendrobatinae</taxon>
        <taxon>Ranitomeya</taxon>
    </lineage>
</organism>
<protein>
    <submittedName>
        <fullName evidence="2">Uncharacterized protein</fullName>
    </submittedName>
</protein>
<reference evidence="2" key="1">
    <citation type="submission" date="2023-07" db="EMBL/GenBank/DDBJ databases">
        <authorList>
            <person name="Stuckert A."/>
        </authorList>
    </citation>
    <scope>NUCLEOTIDE SEQUENCE</scope>
</reference>
<gene>
    <name evidence="2" type="ORF">RIMI_LOCUS18784938</name>
</gene>
<feature type="compositionally biased region" description="Basic and acidic residues" evidence="1">
    <location>
        <begin position="107"/>
        <end position="118"/>
    </location>
</feature>
<feature type="region of interest" description="Disordered" evidence="1">
    <location>
        <begin position="85"/>
        <end position="142"/>
    </location>
</feature>
<feature type="region of interest" description="Disordered" evidence="1">
    <location>
        <begin position="47"/>
        <end position="71"/>
    </location>
</feature>
<name>A0ABN9MB48_9NEOB</name>